<name>A0A8X6YR64_9ARAC</name>
<organism evidence="1 2">
    <name type="scientific">Trichonephila inaurata madagascariensis</name>
    <dbReference type="NCBI Taxonomy" id="2747483"/>
    <lineage>
        <taxon>Eukaryota</taxon>
        <taxon>Metazoa</taxon>
        <taxon>Ecdysozoa</taxon>
        <taxon>Arthropoda</taxon>
        <taxon>Chelicerata</taxon>
        <taxon>Arachnida</taxon>
        <taxon>Araneae</taxon>
        <taxon>Araneomorphae</taxon>
        <taxon>Entelegynae</taxon>
        <taxon>Araneoidea</taxon>
        <taxon>Nephilidae</taxon>
        <taxon>Trichonephila</taxon>
        <taxon>Trichonephila inaurata</taxon>
    </lineage>
</organism>
<dbReference type="Proteomes" id="UP000886998">
    <property type="component" value="Unassembled WGS sequence"/>
</dbReference>
<gene>
    <name evidence="1" type="ORF">TNIN_360371</name>
</gene>
<protein>
    <submittedName>
        <fullName evidence="1">Uncharacterized protein</fullName>
    </submittedName>
</protein>
<comment type="caution">
    <text evidence="1">The sequence shown here is derived from an EMBL/GenBank/DDBJ whole genome shotgun (WGS) entry which is preliminary data.</text>
</comment>
<sequence length="168" mass="19181">MYRSRLVCAQVKRSSNFPEILKTLGKTHFHKTPSRRTKLPFHSAKILARLKINKVWHLLRHAPGQIIPRGLAEGEPLKRREGAKTRPYQGFPQPLRVPTPEARTFRNGRVSLRQMAPNFLPSNQQARKFHFVSPDFFPFPSPPPSHAFLIVGEGRLSWELLAGDGMTT</sequence>
<dbReference type="AlphaFoldDB" id="A0A8X6YR64"/>
<evidence type="ECO:0000313" key="2">
    <source>
        <dbReference type="Proteomes" id="UP000886998"/>
    </source>
</evidence>
<dbReference type="EMBL" id="BMAV01021420">
    <property type="protein sequence ID" value="GFY75478.1"/>
    <property type="molecule type" value="Genomic_DNA"/>
</dbReference>
<evidence type="ECO:0000313" key="1">
    <source>
        <dbReference type="EMBL" id="GFY75478.1"/>
    </source>
</evidence>
<proteinExistence type="predicted"/>
<keyword evidence="2" id="KW-1185">Reference proteome</keyword>
<accession>A0A8X6YR64</accession>
<reference evidence="1" key="1">
    <citation type="submission" date="2020-08" db="EMBL/GenBank/DDBJ databases">
        <title>Multicomponent nature underlies the extraordinary mechanical properties of spider dragline silk.</title>
        <authorList>
            <person name="Kono N."/>
            <person name="Nakamura H."/>
            <person name="Mori M."/>
            <person name="Yoshida Y."/>
            <person name="Ohtoshi R."/>
            <person name="Malay A.D."/>
            <person name="Moran D.A.P."/>
            <person name="Tomita M."/>
            <person name="Numata K."/>
            <person name="Arakawa K."/>
        </authorList>
    </citation>
    <scope>NUCLEOTIDE SEQUENCE</scope>
</reference>